<dbReference type="GO" id="GO:0003700">
    <property type="term" value="F:DNA-binding transcription factor activity"/>
    <property type="evidence" value="ECO:0007669"/>
    <property type="project" value="InterPro"/>
</dbReference>
<dbReference type="SUPFAM" id="SSF46689">
    <property type="entry name" value="Homeodomain-like"/>
    <property type="match status" value="1"/>
</dbReference>
<dbReference type="Proteomes" id="UP001066327">
    <property type="component" value="Unassembled WGS sequence"/>
</dbReference>
<dbReference type="InterPro" id="IPR009057">
    <property type="entry name" value="Homeodomain-like_sf"/>
</dbReference>
<evidence type="ECO:0000256" key="1">
    <source>
        <dbReference type="ARBA" id="ARBA00023015"/>
    </source>
</evidence>
<evidence type="ECO:0000313" key="6">
    <source>
        <dbReference type="EMBL" id="WLF51361.1"/>
    </source>
</evidence>
<gene>
    <name evidence="5" type="ORF">O4328_28815</name>
    <name evidence="6" type="ORF">Q5707_37445</name>
</gene>
<evidence type="ECO:0000313" key="7">
    <source>
        <dbReference type="Proteomes" id="UP001066327"/>
    </source>
</evidence>
<reference evidence="5" key="1">
    <citation type="submission" date="2022-12" db="EMBL/GenBank/DDBJ databases">
        <authorList>
            <person name="Krivoruchko A.V."/>
            <person name="Elkin A."/>
        </authorList>
    </citation>
    <scope>NUCLEOTIDE SEQUENCE</scope>
    <source>
        <strain evidence="5">IEGM 249</strain>
    </source>
</reference>
<evidence type="ECO:0000313" key="5">
    <source>
        <dbReference type="EMBL" id="MCZ4587643.1"/>
    </source>
</evidence>
<organism evidence="6 8">
    <name type="scientific">Rhodococcus opacus</name>
    <name type="common">Nocardia opaca</name>
    <dbReference type="NCBI Taxonomy" id="37919"/>
    <lineage>
        <taxon>Bacteria</taxon>
        <taxon>Bacillati</taxon>
        <taxon>Actinomycetota</taxon>
        <taxon>Actinomycetes</taxon>
        <taxon>Mycobacteriales</taxon>
        <taxon>Nocardiaceae</taxon>
        <taxon>Rhodococcus</taxon>
    </lineage>
</organism>
<dbReference type="InterPro" id="IPR032687">
    <property type="entry name" value="AraC-type_N"/>
</dbReference>
<dbReference type="PROSITE" id="PS01124">
    <property type="entry name" value="HTH_ARAC_FAMILY_2"/>
    <property type="match status" value="1"/>
</dbReference>
<keyword evidence="2" id="KW-0238">DNA-binding</keyword>
<keyword evidence="1" id="KW-0805">Transcription regulation</keyword>
<dbReference type="SMART" id="SM00342">
    <property type="entry name" value="HTH_ARAC"/>
    <property type="match status" value="1"/>
</dbReference>
<dbReference type="InterPro" id="IPR018060">
    <property type="entry name" value="HTH_AraC"/>
</dbReference>
<evidence type="ECO:0000256" key="2">
    <source>
        <dbReference type="ARBA" id="ARBA00023125"/>
    </source>
</evidence>
<reference evidence="6" key="2">
    <citation type="submission" date="2023-07" db="EMBL/GenBank/DDBJ databases">
        <title>Genomic analysis of Rhodococcus opacus VOC-14 with glycol ethers degradation activity.</title>
        <authorList>
            <person name="Narkevich D.A."/>
            <person name="Hlushen A.M."/>
            <person name="Akhremchuk A.E."/>
            <person name="Sikolenko M.A."/>
            <person name="Valentovich L.N."/>
        </authorList>
    </citation>
    <scope>NUCLEOTIDE SEQUENCE</scope>
    <source>
        <strain evidence="6">VOC-14</strain>
        <plasmid evidence="6">pRho-VOC14-C342</plasmid>
    </source>
</reference>
<accession>A0AAX3YSL2</accession>
<geneLocation type="plasmid" evidence="6 8">
    <name>pRho-VOC14-C342</name>
</geneLocation>
<protein>
    <submittedName>
        <fullName evidence="6">AraC family transcriptional regulator</fullName>
    </submittedName>
</protein>
<keyword evidence="6" id="KW-0614">Plasmid</keyword>
<sequence>MTMLVRNAALTGYLDLVRSRKVDPLPLLRSVGLQAADLAVPNQWIAIDAAAQLLERSAVATGLEDFGIRLAESRKVTNLGPISVAAQGEADLRGVLMLLGQYQHIRSEAISIRISEAEDLAKVRIDFNLGPDVNSTHFSEMTVGALIRLIKFVVGNQWNPAHICFTHDAPATRTRHPKILGKSVQFGDNFNGFVFPASDLDLPNRLFDTLFQSFAKEYIDTIASPRPVDDLDRVRELIETTLPTGRCSLQHVAKTLGVNRVTVYRLLARSNTSFSEMVNSIRVELAQRYVTQQTRSLTDIAGLLGFSELSAFSRWFRNEFGSSPTVWRAGRGNGSRSA</sequence>
<keyword evidence="3" id="KW-0804">Transcription</keyword>
<dbReference type="Pfam" id="PF12833">
    <property type="entry name" value="HTH_18"/>
    <property type="match status" value="1"/>
</dbReference>
<dbReference type="Gene3D" id="1.10.10.60">
    <property type="entry name" value="Homeodomain-like"/>
    <property type="match status" value="1"/>
</dbReference>
<dbReference type="AlphaFoldDB" id="A0AAX3YSL2"/>
<dbReference type="PANTHER" id="PTHR47894">
    <property type="entry name" value="HTH-TYPE TRANSCRIPTIONAL REGULATOR GADX"/>
    <property type="match status" value="1"/>
</dbReference>
<dbReference type="EMBL" id="CP130954">
    <property type="protein sequence ID" value="WLF51361.1"/>
    <property type="molecule type" value="Genomic_DNA"/>
</dbReference>
<dbReference type="Proteomes" id="UP001231166">
    <property type="component" value="Plasmid pRho-VOC14-C342"/>
</dbReference>
<name>A0AAX3YSL2_RHOOP</name>
<keyword evidence="7" id="KW-1185">Reference proteome</keyword>
<feature type="domain" description="HTH araC/xylS-type" evidence="4">
    <location>
        <begin position="232"/>
        <end position="330"/>
    </location>
</feature>
<dbReference type="PANTHER" id="PTHR47894:SF4">
    <property type="entry name" value="HTH-TYPE TRANSCRIPTIONAL REGULATOR GADX"/>
    <property type="match status" value="1"/>
</dbReference>
<evidence type="ECO:0000313" key="8">
    <source>
        <dbReference type="Proteomes" id="UP001231166"/>
    </source>
</evidence>
<proteinExistence type="predicted"/>
<dbReference type="Pfam" id="PF12625">
    <property type="entry name" value="Arabinose_bd"/>
    <property type="match status" value="1"/>
</dbReference>
<evidence type="ECO:0000256" key="3">
    <source>
        <dbReference type="ARBA" id="ARBA00023163"/>
    </source>
</evidence>
<dbReference type="GO" id="GO:0005829">
    <property type="term" value="C:cytosol"/>
    <property type="evidence" value="ECO:0007669"/>
    <property type="project" value="TreeGrafter"/>
</dbReference>
<dbReference type="EMBL" id="JAPWIS010000017">
    <property type="protein sequence ID" value="MCZ4587643.1"/>
    <property type="molecule type" value="Genomic_DNA"/>
</dbReference>
<dbReference type="GO" id="GO:0000976">
    <property type="term" value="F:transcription cis-regulatory region binding"/>
    <property type="evidence" value="ECO:0007669"/>
    <property type="project" value="TreeGrafter"/>
</dbReference>
<evidence type="ECO:0000259" key="4">
    <source>
        <dbReference type="PROSITE" id="PS01124"/>
    </source>
</evidence>
<dbReference type="RefSeq" id="WP_269591995.1">
    <property type="nucleotide sequence ID" value="NZ_CP130954.1"/>
</dbReference>